<organism evidence="10 11">
    <name type="scientific">Naganishia liquefaciens</name>
    <dbReference type="NCBI Taxonomy" id="104408"/>
    <lineage>
        <taxon>Eukaryota</taxon>
        <taxon>Fungi</taxon>
        <taxon>Dikarya</taxon>
        <taxon>Basidiomycota</taxon>
        <taxon>Agaricomycotina</taxon>
        <taxon>Tremellomycetes</taxon>
        <taxon>Filobasidiales</taxon>
        <taxon>Filobasidiaceae</taxon>
        <taxon>Naganishia</taxon>
    </lineage>
</organism>
<evidence type="ECO:0000256" key="5">
    <source>
        <dbReference type="ARBA" id="ARBA00022781"/>
    </source>
</evidence>
<dbReference type="SUPFAM" id="SSF47928">
    <property type="entry name" value="N-terminal domain of the delta subunit of the F1F0-ATP synthase"/>
    <property type="match status" value="1"/>
</dbReference>
<dbReference type="HAMAP" id="MF_01416">
    <property type="entry name" value="ATP_synth_delta_bact"/>
    <property type="match status" value="1"/>
</dbReference>
<evidence type="ECO:0000256" key="2">
    <source>
        <dbReference type="ARBA" id="ARBA00007046"/>
    </source>
</evidence>
<evidence type="ECO:0000256" key="3">
    <source>
        <dbReference type="ARBA" id="ARBA00014723"/>
    </source>
</evidence>
<evidence type="ECO:0000313" key="11">
    <source>
        <dbReference type="Proteomes" id="UP000620104"/>
    </source>
</evidence>
<proteinExistence type="inferred from homology"/>
<reference evidence="10" key="1">
    <citation type="submission" date="2020-07" db="EMBL/GenBank/DDBJ databases">
        <title>Draft Genome Sequence of a Deep-Sea Yeast, Naganishia (Cryptococcus) liquefaciens strain N6.</title>
        <authorList>
            <person name="Han Y.W."/>
            <person name="Kajitani R."/>
            <person name="Morimoto H."/>
            <person name="Parhat M."/>
            <person name="Tsubouchi H."/>
            <person name="Bakenova O."/>
            <person name="Ogata M."/>
            <person name="Argunhan B."/>
            <person name="Aoki R."/>
            <person name="Kajiwara S."/>
            <person name="Itoh T."/>
            <person name="Iwasaki H."/>
        </authorList>
    </citation>
    <scope>NUCLEOTIDE SEQUENCE</scope>
    <source>
        <strain evidence="10">N6</strain>
    </source>
</reference>
<dbReference type="PANTHER" id="PTHR11910">
    <property type="entry name" value="ATP SYNTHASE DELTA CHAIN"/>
    <property type="match status" value="1"/>
</dbReference>
<dbReference type="GO" id="GO:0046933">
    <property type="term" value="F:proton-transporting ATP synthase activity, rotational mechanism"/>
    <property type="evidence" value="ECO:0007669"/>
    <property type="project" value="InterPro"/>
</dbReference>
<dbReference type="Gene3D" id="1.10.520.20">
    <property type="entry name" value="N-terminal domain of the delta subunit of the F1F0-ATP synthase"/>
    <property type="match status" value="1"/>
</dbReference>
<dbReference type="PRINTS" id="PR00125">
    <property type="entry name" value="ATPASEDELTA"/>
</dbReference>
<keyword evidence="5" id="KW-0375">Hydrogen ion transport</keyword>
<dbReference type="AlphaFoldDB" id="A0A8H3TQF0"/>
<accession>A0A8H3TQF0</accession>
<keyword evidence="9" id="KW-0175">Coiled coil</keyword>
<keyword evidence="8" id="KW-0066">ATP synthesis</keyword>
<dbReference type="OrthoDB" id="1262810at2759"/>
<evidence type="ECO:0000256" key="4">
    <source>
        <dbReference type="ARBA" id="ARBA00022448"/>
    </source>
</evidence>
<dbReference type="NCBIfam" id="TIGR01145">
    <property type="entry name" value="ATP_synt_delta"/>
    <property type="match status" value="1"/>
</dbReference>
<feature type="coiled-coil region" evidence="9">
    <location>
        <begin position="41"/>
        <end position="68"/>
    </location>
</feature>
<name>A0A8H3TQF0_9TREE</name>
<evidence type="ECO:0000256" key="1">
    <source>
        <dbReference type="ARBA" id="ARBA00004370"/>
    </source>
</evidence>
<evidence type="ECO:0000256" key="6">
    <source>
        <dbReference type="ARBA" id="ARBA00023065"/>
    </source>
</evidence>
<comment type="similarity">
    <text evidence="2">Belongs to the ATPase delta chain family.</text>
</comment>
<dbReference type="InterPro" id="IPR000711">
    <property type="entry name" value="ATPase_OSCP/dsu"/>
</dbReference>
<protein>
    <recommendedName>
        <fullName evidence="3">ATP synthase subunit 5, mitochondrial</fullName>
    </recommendedName>
</protein>
<evidence type="ECO:0000256" key="9">
    <source>
        <dbReference type="SAM" id="Coils"/>
    </source>
</evidence>
<dbReference type="Pfam" id="PF00213">
    <property type="entry name" value="OSCP"/>
    <property type="match status" value="1"/>
</dbReference>
<keyword evidence="11" id="KW-1185">Reference proteome</keyword>
<dbReference type="GO" id="GO:0016020">
    <property type="term" value="C:membrane"/>
    <property type="evidence" value="ECO:0007669"/>
    <property type="project" value="UniProtKB-SubCell"/>
</dbReference>
<keyword evidence="4" id="KW-0813">Transport</keyword>
<sequence length="207" mass="21730">MASMTRSLLARGYATAAAVKPPVQLTSLSGTYATSTYLAAAKKSSKELDGVAKDLQALEKKLKEDAKTADFLKNPTLSDAERKKIISTLTSGSASPILSNLLQVLAANGRLSLFPSIISDFSTLMSAHRGELVVTVTSAEPLGSSEMKRLEKALKGSQVAQGKELKVVNKVNEGILGGLQVDFGDKTIDLSASSRVTKFGAALAESI</sequence>
<dbReference type="InterPro" id="IPR026015">
    <property type="entry name" value="ATP_synth_OSCP/delta_N_sf"/>
</dbReference>
<gene>
    <name evidence="10" type="ORF">NliqN6_1092</name>
</gene>
<evidence type="ECO:0000256" key="8">
    <source>
        <dbReference type="ARBA" id="ARBA00023310"/>
    </source>
</evidence>
<dbReference type="Proteomes" id="UP000620104">
    <property type="component" value="Unassembled WGS sequence"/>
</dbReference>
<dbReference type="EMBL" id="BLZA01000009">
    <property type="protein sequence ID" value="GHJ84690.1"/>
    <property type="molecule type" value="Genomic_DNA"/>
</dbReference>
<comment type="subcellular location">
    <subcellularLocation>
        <location evidence="1">Membrane</location>
    </subcellularLocation>
</comment>
<evidence type="ECO:0000313" key="10">
    <source>
        <dbReference type="EMBL" id="GHJ84690.1"/>
    </source>
</evidence>
<evidence type="ECO:0000256" key="7">
    <source>
        <dbReference type="ARBA" id="ARBA00023136"/>
    </source>
</evidence>
<keyword evidence="6" id="KW-0406">Ion transport</keyword>
<keyword evidence="7" id="KW-0472">Membrane</keyword>
<comment type="caution">
    <text evidence="10">The sequence shown here is derived from an EMBL/GenBank/DDBJ whole genome shotgun (WGS) entry which is preliminary data.</text>
</comment>